<name>A0ABY8C3G4_9FIRM</name>
<dbReference type="SUPFAM" id="SSF103473">
    <property type="entry name" value="MFS general substrate transporter"/>
    <property type="match status" value="1"/>
</dbReference>
<feature type="transmembrane region" description="Helical" evidence="7">
    <location>
        <begin position="353"/>
        <end position="375"/>
    </location>
</feature>
<feature type="domain" description="Major facilitator superfamily (MFS) profile" evidence="8">
    <location>
        <begin position="219"/>
        <end position="408"/>
    </location>
</feature>
<feature type="transmembrane region" description="Helical" evidence="7">
    <location>
        <begin position="38"/>
        <end position="59"/>
    </location>
</feature>
<keyword evidence="4 7" id="KW-0812">Transmembrane</keyword>
<sequence length="408" mass="45576">MKRNWKKNLIGLLILSQLGSGVLSFILSWYVLEVTNSALSFSSVVIPTSIVGLVVAYPIGKVVDKYSKNRLMVLAQLMSILSLVIFGLFRYTHGDAYLSVSIITLNVCLSVCDEFISTSLLAAAQQIVNSEDELGSYNSLSQTIRSICSMTAPLLGAALYHLFSLTTFVIIEIVIEAICVFYIYNIKLVNEVEVQEETETVKSDLSIGDMVNYLLSRKIIVHLSICMLFLNLLMGSLNVGYPFIVSENFKDKPYIFGFISFVIPLGMLSASILYQILRLKSRLVKQAVYSWSGFAAVIILIGVSTYYLDLKSYLFAFIMILSSFIVGFLASFSQIPTMTFIQKVVPAKLQGRIFSLLDSFVKAAVPVSYLLYGLLFDKFNLSLIFMLSGILVLLYMLFMIIYANKVKE</sequence>
<dbReference type="RefSeq" id="WP_315570416.1">
    <property type="nucleotide sequence ID" value="NZ_CP118866.1"/>
</dbReference>
<dbReference type="EMBL" id="CP118868">
    <property type="protein sequence ID" value="WEG35092.1"/>
    <property type="molecule type" value="Genomic_DNA"/>
</dbReference>
<dbReference type="PANTHER" id="PTHR23513">
    <property type="entry name" value="INTEGRAL MEMBRANE EFFLUX PROTEIN-RELATED"/>
    <property type="match status" value="1"/>
</dbReference>
<protein>
    <submittedName>
        <fullName evidence="9">MFS transporter</fullName>
    </submittedName>
</protein>
<dbReference type="Pfam" id="PF07690">
    <property type="entry name" value="MFS_1"/>
    <property type="match status" value="1"/>
</dbReference>
<evidence type="ECO:0000256" key="6">
    <source>
        <dbReference type="ARBA" id="ARBA00023136"/>
    </source>
</evidence>
<dbReference type="PROSITE" id="PS50850">
    <property type="entry name" value="MFS"/>
    <property type="match status" value="1"/>
</dbReference>
<feature type="transmembrane region" description="Helical" evidence="7">
    <location>
        <begin position="381"/>
        <end position="403"/>
    </location>
</feature>
<feature type="transmembrane region" description="Helical" evidence="7">
    <location>
        <begin position="12"/>
        <end position="32"/>
    </location>
</feature>
<feature type="transmembrane region" description="Helical" evidence="7">
    <location>
        <begin position="313"/>
        <end position="332"/>
    </location>
</feature>
<feature type="transmembrane region" description="Helical" evidence="7">
    <location>
        <begin position="159"/>
        <end position="184"/>
    </location>
</feature>
<evidence type="ECO:0000256" key="2">
    <source>
        <dbReference type="ARBA" id="ARBA00022448"/>
    </source>
</evidence>
<organism evidence="9 10">
    <name type="scientific">Amygdalobacter indicium</name>
    <dbReference type="NCBI Taxonomy" id="3029272"/>
    <lineage>
        <taxon>Bacteria</taxon>
        <taxon>Bacillati</taxon>
        <taxon>Bacillota</taxon>
        <taxon>Clostridia</taxon>
        <taxon>Eubacteriales</taxon>
        <taxon>Oscillospiraceae</taxon>
        <taxon>Amygdalobacter</taxon>
    </lineage>
</organism>
<dbReference type="InterPro" id="IPR036259">
    <property type="entry name" value="MFS_trans_sf"/>
</dbReference>
<evidence type="ECO:0000256" key="4">
    <source>
        <dbReference type="ARBA" id="ARBA00022692"/>
    </source>
</evidence>
<evidence type="ECO:0000256" key="1">
    <source>
        <dbReference type="ARBA" id="ARBA00004651"/>
    </source>
</evidence>
<proteinExistence type="predicted"/>
<keyword evidence="3" id="KW-1003">Cell membrane</keyword>
<dbReference type="Gene3D" id="1.20.1250.20">
    <property type="entry name" value="MFS general substrate transporter like domains"/>
    <property type="match status" value="1"/>
</dbReference>
<dbReference type="InterPro" id="IPR020846">
    <property type="entry name" value="MFS_dom"/>
</dbReference>
<keyword evidence="5 7" id="KW-1133">Transmembrane helix</keyword>
<dbReference type="CDD" id="cd06173">
    <property type="entry name" value="MFS_MefA_like"/>
    <property type="match status" value="1"/>
</dbReference>
<evidence type="ECO:0000313" key="10">
    <source>
        <dbReference type="Proteomes" id="UP001220478"/>
    </source>
</evidence>
<keyword evidence="10" id="KW-1185">Reference proteome</keyword>
<evidence type="ECO:0000256" key="5">
    <source>
        <dbReference type="ARBA" id="ARBA00022989"/>
    </source>
</evidence>
<feature type="transmembrane region" description="Helical" evidence="7">
    <location>
        <begin position="219"/>
        <end position="241"/>
    </location>
</feature>
<dbReference type="InterPro" id="IPR011701">
    <property type="entry name" value="MFS"/>
</dbReference>
<evidence type="ECO:0000313" key="9">
    <source>
        <dbReference type="EMBL" id="WEG35092.1"/>
    </source>
</evidence>
<gene>
    <name evidence="9" type="ORF">PYS61_03890</name>
</gene>
<keyword evidence="2" id="KW-0813">Transport</keyword>
<keyword evidence="6 7" id="KW-0472">Membrane</keyword>
<reference evidence="9 10" key="1">
    <citation type="submission" date="2023-02" db="EMBL/GenBank/DDBJ databases">
        <title>Novel Oscillospiraceae bacterial genomes.</title>
        <authorList>
            <person name="Srinivasan S."/>
            <person name="Austin M.N."/>
            <person name="Fiedler T.L."/>
            <person name="Strenk S.M."/>
            <person name="Agnew K.J."/>
            <person name="Nagana Gowda G.A."/>
            <person name="Raftery D."/>
            <person name="Beamer M.A."/>
            <person name="Achilles S.L."/>
            <person name="Wiesenfeld H.C."/>
            <person name="Fredricks D.N."/>
            <person name="Hillier S.L."/>
        </authorList>
    </citation>
    <scope>NUCLEOTIDE SEQUENCE [LARGE SCALE GENOMIC DNA]</scope>
    <source>
        <strain evidence="9 10">CHIC02 1186E3-8</strain>
    </source>
</reference>
<comment type="subcellular location">
    <subcellularLocation>
        <location evidence="1">Cell membrane</location>
        <topology evidence="1">Multi-pass membrane protein</topology>
    </subcellularLocation>
</comment>
<feature type="transmembrane region" description="Helical" evidence="7">
    <location>
        <begin position="71"/>
        <end position="91"/>
    </location>
</feature>
<evidence type="ECO:0000256" key="3">
    <source>
        <dbReference type="ARBA" id="ARBA00022475"/>
    </source>
</evidence>
<dbReference type="Proteomes" id="UP001220478">
    <property type="component" value="Chromosome"/>
</dbReference>
<dbReference type="PANTHER" id="PTHR23513:SF6">
    <property type="entry name" value="MAJOR FACILITATOR SUPERFAMILY ASSOCIATED DOMAIN-CONTAINING PROTEIN"/>
    <property type="match status" value="1"/>
</dbReference>
<feature type="transmembrane region" description="Helical" evidence="7">
    <location>
        <begin position="288"/>
        <end position="307"/>
    </location>
</feature>
<accession>A0ABY8C3G4</accession>
<feature type="transmembrane region" description="Helical" evidence="7">
    <location>
        <begin position="253"/>
        <end position="276"/>
    </location>
</feature>
<evidence type="ECO:0000256" key="7">
    <source>
        <dbReference type="SAM" id="Phobius"/>
    </source>
</evidence>
<evidence type="ECO:0000259" key="8">
    <source>
        <dbReference type="PROSITE" id="PS50850"/>
    </source>
</evidence>